<evidence type="ECO:0000313" key="2">
    <source>
        <dbReference type="EMBL" id="THU95613.1"/>
    </source>
</evidence>
<evidence type="ECO:0000256" key="1">
    <source>
        <dbReference type="SAM" id="MobiDB-lite"/>
    </source>
</evidence>
<reference evidence="2 3" key="1">
    <citation type="journal article" date="2019" name="Nat. Ecol. Evol.">
        <title>Megaphylogeny resolves global patterns of mushroom evolution.</title>
        <authorList>
            <person name="Varga T."/>
            <person name="Krizsan K."/>
            <person name="Foldi C."/>
            <person name="Dima B."/>
            <person name="Sanchez-Garcia M."/>
            <person name="Sanchez-Ramirez S."/>
            <person name="Szollosi G.J."/>
            <person name="Szarkandi J.G."/>
            <person name="Papp V."/>
            <person name="Albert L."/>
            <person name="Andreopoulos W."/>
            <person name="Angelini C."/>
            <person name="Antonin V."/>
            <person name="Barry K.W."/>
            <person name="Bougher N.L."/>
            <person name="Buchanan P."/>
            <person name="Buyck B."/>
            <person name="Bense V."/>
            <person name="Catcheside P."/>
            <person name="Chovatia M."/>
            <person name="Cooper J."/>
            <person name="Damon W."/>
            <person name="Desjardin D."/>
            <person name="Finy P."/>
            <person name="Geml J."/>
            <person name="Haridas S."/>
            <person name="Hughes K."/>
            <person name="Justo A."/>
            <person name="Karasinski D."/>
            <person name="Kautmanova I."/>
            <person name="Kiss B."/>
            <person name="Kocsube S."/>
            <person name="Kotiranta H."/>
            <person name="LaButti K.M."/>
            <person name="Lechner B.E."/>
            <person name="Liimatainen K."/>
            <person name="Lipzen A."/>
            <person name="Lukacs Z."/>
            <person name="Mihaltcheva S."/>
            <person name="Morgado L.N."/>
            <person name="Niskanen T."/>
            <person name="Noordeloos M.E."/>
            <person name="Ohm R.A."/>
            <person name="Ortiz-Santana B."/>
            <person name="Ovrebo C."/>
            <person name="Racz N."/>
            <person name="Riley R."/>
            <person name="Savchenko A."/>
            <person name="Shiryaev A."/>
            <person name="Soop K."/>
            <person name="Spirin V."/>
            <person name="Szebenyi C."/>
            <person name="Tomsovsky M."/>
            <person name="Tulloss R.E."/>
            <person name="Uehling J."/>
            <person name="Grigoriev I.V."/>
            <person name="Vagvolgyi C."/>
            <person name="Papp T."/>
            <person name="Martin F.M."/>
            <person name="Miettinen O."/>
            <person name="Hibbett D.S."/>
            <person name="Nagy L.G."/>
        </authorList>
    </citation>
    <scope>NUCLEOTIDE SEQUENCE [LARGE SCALE GENOMIC DNA]</scope>
    <source>
        <strain evidence="2 3">CBS 962.96</strain>
    </source>
</reference>
<proteinExistence type="predicted"/>
<organism evidence="2 3">
    <name type="scientific">Dendrothele bispora (strain CBS 962.96)</name>
    <dbReference type="NCBI Taxonomy" id="1314807"/>
    <lineage>
        <taxon>Eukaryota</taxon>
        <taxon>Fungi</taxon>
        <taxon>Dikarya</taxon>
        <taxon>Basidiomycota</taxon>
        <taxon>Agaricomycotina</taxon>
        <taxon>Agaricomycetes</taxon>
        <taxon>Agaricomycetidae</taxon>
        <taxon>Agaricales</taxon>
        <taxon>Agaricales incertae sedis</taxon>
        <taxon>Dendrothele</taxon>
    </lineage>
</organism>
<dbReference type="EMBL" id="ML179196">
    <property type="protein sequence ID" value="THU95613.1"/>
    <property type="molecule type" value="Genomic_DNA"/>
</dbReference>
<dbReference type="AlphaFoldDB" id="A0A4S8M1X2"/>
<dbReference type="Proteomes" id="UP000297245">
    <property type="component" value="Unassembled WGS sequence"/>
</dbReference>
<feature type="compositionally biased region" description="Low complexity" evidence="1">
    <location>
        <begin position="537"/>
        <end position="548"/>
    </location>
</feature>
<sequence length="699" mass="78294">MSNDTRDDPGNPNILFKSINDLEIEPYIMEKFPEKYSSLKKQYGAMELIWDDSNTDVIDLVAPHEYLEEADNTERARLEGQLDDADNTPKRPVTSTLLKSLAEAERNFYKTEAELFRTEPGYLSHRVVVDGGARHELMPDLNGDAVTLEDLLSKPRFVCQIARFAIHNTILRAGLWSVVVEFLEEVELLDATQGRMGALEKRDSLIHAVKKIVQAGMANVEDQVMRSVIGSELGKKFWRRAKNKPDFTGAEIQLLDHDTQVMNELISTLATKDDLKCSLIRFASQKHEILPGWRDSDYHNDLINSFRAASPETINQLPEHLVDLVTYLNRLDDYYDLLGGPESSRPVPFFDDVQNDNRFRRYSNNISLVQKSVEDAFLEKNVKKGSSLETASVLDKFWKEIDESARKIGRTKKLSINKIEDFVLSHVEPRWIVSKKRTRLVPSPESTSAEPEANVSQGEGSPVEPAISAVTIKPIQGEGSPVGSADSATSIKHTQGEGSPVDSADSAAIIEPIKPSEPSRSQPPEKPPADIKPYNPSRPSDSSSAVASTDEPKRVGPKVKTRPPPSSTGSSPQVPQTDDGRQADKSTLAHDLKLPFFRVPKHVYDTFEVILDPKVKGNLSWKDILFALTSIGMRYEHHTGSHCLFTPMGDIANNTPLMCPQPHGRDPTRLGHRRILLLARNMFNSYGWTKEWFGLKNKE</sequence>
<feature type="region of interest" description="Disordered" evidence="1">
    <location>
        <begin position="437"/>
        <end position="583"/>
    </location>
</feature>
<feature type="compositionally biased region" description="Polar residues" evidence="1">
    <location>
        <begin position="444"/>
        <end position="459"/>
    </location>
</feature>
<feature type="compositionally biased region" description="Polar residues" evidence="1">
    <location>
        <begin position="486"/>
        <end position="497"/>
    </location>
</feature>
<protein>
    <submittedName>
        <fullName evidence="2">Uncharacterized protein</fullName>
    </submittedName>
</protein>
<name>A0A4S8M1X2_DENBC</name>
<evidence type="ECO:0000313" key="3">
    <source>
        <dbReference type="Proteomes" id="UP000297245"/>
    </source>
</evidence>
<gene>
    <name evidence="2" type="ORF">K435DRAFT_839404</name>
</gene>
<accession>A0A4S8M1X2</accession>
<dbReference type="OrthoDB" id="2922289at2759"/>
<keyword evidence="3" id="KW-1185">Reference proteome</keyword>